<dbReference type="PANTHER" id="PTHR32552">
    <property type="entry name" value="FERRICHROME IRON RECEPTOR-RELATED"/>
    <property type="match status" value="1"/>
</dbReference>
<keyword evidence="10 11" id="KW-0998">Cell outer membrane</keyword>
<dbReference type="InterPro" id="IPR039426">
    <property type="entry name" value="TonB-dep_rcpt-like"/>
</dbReference>
<keyword evidence="8 12" id="KW-0798">TonB box</keyword>
<dbReference type="GO" id="GO:0009279">
    <property type="term" value="C:cell outer membrane"/>
    <property type="evidence" value="ECO:0007669"/>
    <property type="project" value="UniProtKB-SubCell"/>
</dbReference>
<keyword evidence="7" id="KW-0406">Ion transport</keyword>
<organism evidence="16 17">
    <name type="scientific">Sphingomonas tagetis</name>
    <dbReference type="NCBI Taxonomy" id="2949092"/>
    <lineage>
        <taxon>Bacteria</taxon>
        <taxon>Pseudomonadati</taxon>
        <taxon>Pseudomonadota</taxon>
        <taxon>Alphaproteobacteria</taxon>
        <taxon>Sphingomonadales</taxon>
        <taxon>Sphingomonadaceae</taxon>
        <taxon>Sphingomonas</taxon>
    </lineage>
</organism>
<dbReference type="PANTHER" id="PTHR32552:SF81">
    <property type="entry name" value="TONB-DEPENDENT OUTER MEMBRANE RECEPTOR"/>
    <property type="match status" value="1"/>
</dbReference>
<dbReference type="GO" id="GO:0006826">
    <property type="term" value="P:iron ion transport"/>
    <property type="evidence" value="ECO:0007669"/>
    <property type="project" value="UniProtKB-KW"/>
</dbReference>
<evidence type="ECO:0000256" key="3">
    <source>
        <dbReference type="ARBA" id="ARBA00022452"/>
    </source>
</evidence>
<keyword evidence="9 11" id="KW-0472">Membrane</keyword>
<evidence type="ECO:0000313" key="16">
    <source>
        <dbReference type="EMBL" id="MCP3730029.1"/>
    </source>
</evidence>
<evidence type="ECO:0000256" key="2">
    <source>
        <dbReference type="ARBA" id="ARBA00022448"/>
    </source>
</evidence>
<dbReference type="InterPro" id="IPR000531">
    <property type="entry name" value="Beta-barrel_TonB"/>
</dbReference>
<evidence type="ECO:0000256" key="9">
    <source>
        <dbReference type="ARBA" id="ARBA00023136"/>
    </source>
</evidence>
<evidence type="ECO:0000259" key="15">
    <source>
        <dbReference type="Pfam" id="PF07715"/>
    </source>
</evidence>
<keyword evidence="13" id="KW-0732">Signal</keyword>
<evidence type="ECO:0000256" key="1">
    <source>
        <dbReference type="ARBA" id="ARBA00004571"/>
    </source>
</evidence>
<evidence type="ECO:0000256" key="5">
    <source>
        <dbReference type="ARBA" id="ARBA00022692"/>
    </source>
</evidence>
<evidence type="ECO:0000256" key="11">
    <source>
        <dbReference type="PROSITE-ProRule" id="PRU01360"/>
    </source>
</evidence>
<name>A0A9X2KK07_9SPHN</name>
<dbReference type="RefSeq" id="WP_254292139.1">
    <property type="nucleotide sequence ID" value="NZ_JAMLDX010000003.1"/>
</dbReference>
<evidence type="ECO:0000256" key="10">
    <source>
        <dbReference type="ARBA" id="ARBA00023237"/>
    </source>
</evidence>
<dbReference type="Proteomes" id="UP001139451">
    <property type="component" value="Unassembled WGS sequence"/>
</dbReference>
<feature type="signal peptide" evidence="13">
    <location>
        <begin position="1"/>
        <end position="25"/>
    </location>
</feature>
<evidence type="ECO:0000256" key="6">
    <source>
        <dbReference type="ARBA" id="ARBA00023004"/>
    </source>
</evidence>
<dbReference type="AlphaFoldDB" id="A0A9X2KK07"/>
<dbReference type="PROSITE" id="PS52016">
    <property type="entry name" value="TONB_DEPENDENT_REC_3"/>
    <property type="match status" value="1"/>
</dbReference>
<evidence type="ECO:0000256" key="4">
    <source>
        <dbReference type="ARBA" id="ARBA00022496"/>
    </source>
</evidence>
<dbReference type="InterPro" id="IPR012910">
    <property type="entry name" value="Plug_dom"/>
</dbReference>
<evidence type="ECO:0000259" key="14">
    <source>
        <dbReference type="Pfam" id="PF00593"/>
    </source>
</evidence>
<sequence>MQNKLMWANGLALGALILPCGGALAQTAPVQPSPTSEGSGLEEIVVTAQRRAERLQDVPVAVTALTAASLATQGIGRSIDLNQKVPGLAITANPRSPVVFLRGIGATSVQSGQEANVGLYIDGVYVPSMNANVFGFNNLERIEVLRGPQGTLFGRNTTGGVVQIVTREPGDEAVVEGSLGYGNYDAISGSAYLAAPLAQNVSADLALQVYDRRNGWGRNVTIGGKLHTNKNFNLRSKLVFTPGSGTKITLTGGYFQSRLDEGSARNVMPYITSTPAGFGGAKFTGSIYDSQQDFRSYDKTRNYMASARIEQDLGFAQLINVAAYQHIETDTFLDNDQTPAFRSRTIWHDSTKSFSNELQLQGNSSSGLKWVAGLYYFDADATEDPFVVEVPCATPGVGTCGANGAATSFRRVSSLTTRSFAPFGQVTIPVSAATNITLGARYTVDRRRLAGSQVNAAGAPVVFPNAAPNPYDHEKTYERATYKLVLDHHFSRDVMAYASLSTGFKSGNYNGGSPKDPPVNPENITAYEIGLKTELLDRRVRLNTAAFYYDYKDLVVLVRDTPTTTLQTNAAAAEIYGGEIELNAAVTSDLSLQAGLSYLHARYTRFPNAPGTILLATNLAQGTTVNASGNTLPRAPEVTANVGVDYKLRTGFGSVLFSGSFYHNSGIFFEPDNRLRQGAYSLVNSSITFADADDRFSLQFWANNLLDEQYHSMIVSSSGNPDFGAAGAPRTYGVTLGVKF</sequence>
<dbReference type="InterPro" id="IPR036942">
    <property type="entry name" value="Beta-barrel_TonB_sf"/>
</dbReference>
<feature type="domain" description="TonB-dependent receptor plug" evidence="15">
    <location>
        <begin position="55"/>
        <end position="161"/>
    </location>
</feature>
<keyword evidence="6" id="KW-0408">Iron</keyword>
<feature type="chain" id="PRO_5040958930" evidence="13">
    <location>
        <begin position="26"/>
        <end position="740"/>
    </location>
</feature>
<proteinExistence type="inferred from homology"/>
<keyword evidence="16" id="KW-0675">Receptor</keyword>
<dbReference type="CDD" id="cd01347">
    <property type="entry name" value="ligand_gated_channel"/>
    <property type="match status" value="1"/>
</dbReference>
<comment type="similarity">
    <text evidence="11 12">Belongs to the TonB-dependent receptor family.</text>
</comment>
<keyword evidence="4" id="KW-0410">Iron transport</keyword>
<accession>A0A9X2KK07</accession>
<evidence type="ECO:0000256" key="13">
    <source>
        <dbReference type="SAM" id="SignalP"/>
    </source>
</evidence>
<keyword evidence="17" id="KW-1185">Reference proteome</keyword>
<keyword evidence="3 11" id="KW-1134">Transmembrane beta strand</keyword>
<evidence type="ECO:0000256" key="8">
    <source>
        <dbReference type="ARBA" id="ARBA00023077"/>
    </source>
</evidence>
<reference evidence="16" key="1">
    <citation type="submission" date="2022-05" db="EMBL/GenBank/DDBJ databases">
        <title>Sphingomonas sp. strain MG17 Genome sequencing and assembly.</title>
        <authorList>
            <person name="Kim I."/>
        </authorList>
    </citation>
    <scope>NUCLEOTIDE SEQUENCE</scope>
    <source>
        <strain evidence="16">MG17</strain>
    </source>
</reference>
<comment type="subcellular location">
    <subcellularLocation>
        <location evidence="1 11">Cell outer membrane</location>
        <topology evidence="1 11">Multi-pass membrane protein</topology>
    </subcellularLocation>
</comment>
<evidence type="ECO:0000256" key="7">
    <source>
        <dbReference type="ARBA" id="ARBA00023065"/>
    </source>
</evidence>
<keyword evidence="5 11" id="KW-0812">Transmembrane</keyword>
<evidence type="ECO:0000256" key="12">
    <source>
        <dbReference type="RuleBase" id="RU003357"/>
    </source>
</evidence>
<dbReference type="Pfam" id="PF00593">
    <property type="entry name" value="TonB_dep_Rec_b-barrel"/>
    <property type="match status" value="1"/>
</dbReference>
<dbReference type="SUPFAM" id="SSF56935">
    <property type="entry name" value="Porins"/>
    <property type="match status" value="1"/>
</dbReference>
<dbReference type="Pfam" id="PF07715">
    <property type="entry name" value="Plug"/>
    <property type="match status" value="1"/>
</dbReference>
<dbReference type="Gene3D" id="2.40.170.20">
    <property type="entry name" value="TonB-dependent receptor, beta-barrel domain"/>
    <property type="match status" value="1"/>
</dbReference>
<keyword evidence="2 11" id="KW-0813">Transport</keyword>
<comment type="caution">
    <text evidence="16">The sequence shown here is derived from an EMBL/GenBank/DDBJ whole genome shotgun (WGS) entry which is preliminary data.</text>
</comment>
<gene>
    <name evidence="16" type="ORF">M9978_06265</name>
</gene>
<protein>
    <submittedName>
        <fullName evidence="16">TonB-dependent receptor</fullName>
    </submittedName>
</protein>
<evidence type="ECO:0000313" key="17">
    <source>
        <dbReference type="Proteomes" id="UP001139451"/>
    </source>
</evidence>
<dbReference type="EMBL" id="JAMLDX010000003">
    <property type="protein sequence ID" value="MCP3730029.1"/>
    <property type="molecule type" value="Genomic_DNA"/>
</dbReference>
<feature type="domain" description="TonB-dependent receptor-like beta-barrel" evidence="14">
    <location>
        <begin position="271"/>
        <end position="705"/>
    </location>
</feature>